<evidence type="ECO:0000256" key="1">
    <source>
        <dbReference type="ARBA" id="ARBA00010638"/>
    </source>
</evidence>
<dbReference type="GO" id="GO:0046872">
    <property type="term" value="F:metal ion binding"/>
    <property type="evidence" value="ECO:0007669"/>
    <property type="project" value="UniProtKB-KW"/>
</dbReference>
<gene>
    <name evidence="6" type="ordered locus">Csal_0021</name>
</gene>
<dbReference type="GO" id="GO:0035999">
    <property type="term" value="P:tetrahydrofolate interconversion"/>
    <property type="evidence" value="ECO:0007669"/>
    <property type="project" value="TreeGrafter"/>
</dbReference>
<comment type="similarity">
    <text evidence="1 5">Belongs to the 5-formyltetrahydrofolate cyclo-ligase family.</text>
</comment>
<dbReference type="SUPFAM" id="SSF100950">
    <property type="entry name" value="NagB/RpiA/CoA transferase-like"/>
    <property type="match status" value="1"/>
</dbReference>
<feature type="binding site" evidence="4">
    <location>
        <position position="63"/>
    </location>
    <ligand>
        <name>substrate</name>
    </ligand>
</feature>
<dbReference type="PANTHER" id="PTHR23407">
    <property type="entry name" value="ATPASE INHIBITOR/5-FORMYLTETRAHYDROFOLATE CYCLO-LIGASE"/>
    <property type="match status" value="1"/>
</dbReference>
<evidence type="ECO:0000313" key="6">
    <source>
        <dbReference type="EMBL" id="ABE57386.1"/>
    </source>
</evidence>
<evidence type="ECO:0000256" key="4">
    <source>
        <dbReference type="PIRSR" id="PIRSR006806-1"/>
    </source>
</evidence>
<dbReference type="Gene3D" id="3.40.50.10420">
    <property type="entry name" value="NagB/RpiA/CoA transferase-like"/>
    <property type="match status" value="1"/>
</dbReference>
<evidence type="ECO:0000256" key="2">
    <source>
        <dbReference type="ARBA" id="ARBA00022741"/>
    </source>
</evidence>
<dbReference type="NCBIfam" id="TIGR02727">
    <property type="entry name" value="MTHFS_bact"/>
    <property type="match status" value="1"/>
</dbReference>
<dbReference type="EMBL" id="CP000285">
    <property type="protein sequence ID" value="ABE57386.1"/>
    <property type="molecule type" value="Genomic_DNA"/>
</dbReference>
<dbReference type="EC" id="6.3.3.2" evidence="5"/>
<keyword evidence="3 4" id="KW-0067">ATP-binding</keyword>
<dbReference type="PANTHER" id="PTHR23407:SF1">
    <property type="entry name" value="5-FORMYLTETRAHYDROFOLATE CYCLO-LIGASE"/>
    <property type="match status" value="1"/>
</dbReference>
<protein>
    <recommendedName>
        <fullName evidence="5">5-formyltetrahydrofolate cyclo-ligase</fullName>
        <ecNumber evidence="5">6.3.3.2</ecNumber>
    </recommendedName>
</protein>
<sequence>MTHDATSDMPSRRQLRRTLRQRRRGLSAAQRRQAARLLSQRLRRLPEVKRARRVALYLPNDGEIDPRPLIDWFRRRGAHVYLPVLRPLSDNRLWFVHYHASTPMRTNRFSIPEPCTRHGAHHARRLPAWALDLVLMPLVGFDASGNRLGMGGGFYDRTFAFRRLRRPHPCLIGLAHDCQYVERLPAADWDIPLDAIVSDARVVRPTRT</sequence>
<dbReference type="GO" id="GO:0009396">
    <property type="term" value="P:folic acid-containing compound biosynthetic process"/>
    <property type="evidence" value="ECO:0007669"/>
    <property type="project" value="TreeGrafter"/>
</dbReference>
<dbReference type="PIRSF" id="PIRSF006806">
    <property type="entry name" value="FTHF_cligase"/>
    <property type="match status" value="1"/>
</dbReference>
<dbReference type="GO" id="GO:0030272">
    <property type="term" value="F:5-formyltetrahydrofolate cyclo-ligase activity"/>
    <property type="evidence" value="ECO:0007669"/>
    <property type="project" value="UniProtKB-EC"/>
</dbReference>
<dbReference type="InterPro" id="IPR024185">
    <property type="entry name" value="FTHF_cligase-like_sf"/>
</dbReference>
<comment type="catalytic activity">
    <reaction evidence="5">
        <text>(6S)-5-formyl-5,6,7,8-tetrahydrofolate + ATP = (6R)-5,10-methenyltetrahydrofolate + ADP + phosphate</text>
        <dbReference type="Rhea" id="RHEA:10488"/>
        <dbReference type="ChEBI" id="CHEBI:30616"/>
        <dbReference type="ChEBI" id="CHEBI:43474"/>
        <dbReference type="ChEBI" id="CHEBI:57455"/>
        <dbReference type="ChEBI" id="CHEBI:57457"/>
        <dbReference type="ChEBI" id="CHEBI:456216"/>
        <dbReference type="EC" id="6.3.3.2"/>
    </reaction>
</comment>
<evidence type="ECO:0000256" key="5">
    <source>
        <dbReference type="RuleBase" id="RU361279"/>
    </source>
</evidence>
<feature type="binding site" evidence="4">
    <location>
        <begin position="147"/>
        <end position="155"/>
    </location>
    <ligand>
        <name>ATP</name>
        <dbReference type="ChEBI" id="CHEBI:30616"/>
    </ligand>
</feature>
<name>Q1R1M2_CHRI1</name>
<feature type="binding site" evidence="4">
    <location>
        <position position="58"/>
    </location>
    <ligand>
        <name>substrate</name>
    </ligand>
</feature>
<dbReference type="AlphaFoldDB" id="Q1R1M2"/>
<dbReference type="InterPro" id="IPR037171">
    <property type="entry name" value="NagB/RpiA_transferase-like"/>
</dbReference>
<dbReference type="STRING" id="290398.Csal_0021"/>
<keyword evidence="5" id="KW-0479">Metal-binding</keyword>
<keyword evidence="5" id="KW-0460">Magnesium</keyword>
<keyword evidence="2 4" id="KW-0547">Nucleotide-binding</keyword>
<reference evidence="6 7" key="1">
    <citation type="journal article" date="2011" name="Stand. Genomic Sci.">
        <title>Complete genome sequence of the halophilic and highly halotolerant Chromohalobacter salexigens type strain (1H11(T)).</title>
        <authorList>
            <person name="Copeland A."/>
            <person name="O'Connor K."/>
            <person name="Lucas S."/>
            <person name="Lapidus A."/>
            <person name="Berry K.W."/>
            <person name="Detter J.C."/>
            <person name="Del Rio T.G."/>
            <person name="Hammon N."/>
            <person name="Dalin E."/>
            <person name="Tice H."/>
            <person name="Pitluck S."/>
            <person name="Bruce D."/>
            <person name="Goodwin L."/>
            <person name="Han C."/>
            <person name="Tapia R."/>
            <person name="Saunders E."/>
            <person name="Schmutz J."/>
            <person name="Brettin T."/>
            <person name="Larimer F."/>
            <person name="Land M."/>
            <person name="Hauser L."/>
            <person name="Vargas C."/>
            <person name="Nieto J.J."/>
            <person name="Kyrpides N.C."/>
            <person name="Ivanova N."/>
            <person name="Goker M."/>
            <person name="Klenk H.P."/>
            <person name="Csonka L.N."/>
            <person name="Woyke T."/>
        </authorList>
    </citation>
    <scope>NUCLEOTIDE SEQUENCE [LARGE SCALE GENOMIC DNA]</scope>
    <source>
        <strain evidence="7">ATCC BAA-138 / DSM 3043 / CIP 106854 / NCIMB 13768 / 1H11</strain>
    </source>
</reference>
<dbReference type="GO" id="GO:0005524">
    <property type="term" value="F:ATP binding"/>
    <property type="evidence" value="ECO:0007669"/>
    <property type="project" value="UniProtKB-KW"/>
</dbReference>
<proteinExistence type="inferred from homology"/>
<comment type="cofactor">
    <cofactor evidence="5">
        <name>Mg(2+)</name>
        <dbReference type="ChEBI" id="CHEBI:18420"/>
    </cofactor>
</comment>
<dbReference type="InterPro" id="IPR002698">
    <property type="entry name" value="FTHF_cligase"/>
</dbReference>
<dbReference type="OrthoDB" id="9801938at2"/>
<organism evidence="6 7">
    <name type="scientific">Chromohalobacter israelensis (strain ATCC BAA-138 / DSM 3043 / CIP 106854 / NCIMB 13768 / 1H11)</name>
    <name type="common">Chromohalobacter salexigens</name>
    <dbReference type="NCBI Taxonomy" id="290398"/>
    <lineage>
        <taxon>Bacteria</taxon>
        <taxon>Pseudomonadati</taxon>
        <taxon>Pseudomonadota</taxon>
        <taxon>Gammaproteobacteria</taxon>
        <taxon>Oceanospirillales</taxon>
        <taxon>Halomonadaceae</taxon>
        <taxon>Chromohalobacter</taxon>
    </lineage>
</organism>
<evidence type="ECO:0000256" key="3">
    <source>
        <dbReference type="ARBA" id="ARBA00022840"/>
    </source>
</evidence>
<dbReference type="KEGG" id="csa:Csal_0021"/>
<keyword evidence="7" id="KW-1185">Reference proteome</keyword>
<dbReference type="Pfam" id="PF01812">
    <property type="entry name" value="5-FTHF_cyc-lig"/>
    <property type="match status" value="1"/>
</dbReference>
<keyword evidence="6" id="KW-0436">Ligase</keyword>
<dbReference type="HOGENOM" id="CLU_066245_0_0_6"/>
<accession>Q1R1M2</accession>
<dbReference type="Proteomes" id="UP000000239">
    <property type="component" value="Chromosome"/>
</dbReference>
<dbReference type="GeneID" id="95332774"/>
<feature type="binding site" evidence="4">
    <location>
        <begin position="12"/>
        <end position="16"/>
    </location>
    <ligand>
        <name>ATP</name>
        <dbReference type="ChEBI" id="CHEBI:30616"/>
    </ligand>
</feature>
<dbReference type="RefSeq" id="WP_011505332.1">
    <property type="nucleotide sequence ID" value="NC_007963.1"/>
</dbReference>
<dbReference type="eggNOG" id="COG0212">
    <property type="taxonomic scope" value="Bacteria"/>
</dbReference>
<evidence type="ECO:0000313" key="7">
    <source>
        <dbReference type="Proteomes" id="UP000000239"/>
    </source>
</evidence>